<sequence length="171" mass="20631">MRKKIRTRQHVIEDLSRNYIERFVLIQGHTLEIITHDYGYDLNLYTYNKDTGEIENGYSSIQLKATDNLFILNDKKTVCFSIDRRDLELWYYELYPVFLVVYDAKEDRAFWIYIQAYFNNLPSFDMRKVKNSITIHMDIVKDKLDIKSIDKIIKYKNRINYMSEGVISHDF</sequence>
<dbReference type="InterPro" id="IPR025375">
    <property type="entry name" value="DUF4365"/>
</dbReference>
<dbReference type="EMBL" id="CP010086">
    <property type="protein sequence ID" value="AJH02161.1"/>
    <property type="molecule type" value="Genomic_DNA"/>
</dbReference>
<dbReference type="AlphaFoldDB" id="A0A0B5QMU9"/>
<feature type="domain" description="DUF4365" evidence="1">
    <location>
        <begin position="13"/>
        <end position="154"/>
    </location>
</feature>
<dbReference type="KEGG" id="cbei:LF65_05654"/>
<dbReference type="RefSeq" id="WP_041900657.1">
    <property type="nucleotide sequence ID" value="NZ_CP010086.2"/>
</dbReference>
<dbReference type="Proteomes" id="UP000031866">
    <property type="component" value="Chromosome"/>
</dbReference>
<organism evidence="2 3">
    <name type="scientific">Clostridium beijerinckii</name>
    <name type="common">Clostridium MP</name>
    <dbReference type="NCBI Taxonomy" id="1520"/>
    <lineage>
        <taxon>Bacteria</taxon>
        <taxon>Bacillati</taxon>
        <taxon>Bacillota</taxon>
        <taxon>Clostridia</taxon>
        <taxon>Eubacteriales</taxon>
        <taxon>Clostridiaceae</taxon>
        <taxon>Clostridium</taxon>
    </lineage>
</organism>
<dbReference type="STRING" id="1520.LF65_05654"/>
<protein>
    <recommendedName>
        <fullName evidence="1">DUF4365 domain-containing protein</fullName>
    </recommendedName>
</protein>
<evidence type="ECO:0000259" key="1">
    <source>
        <dbReference type="Pfam" id="PF14280"/>
    </source>
</evidence>
<reference evidence="3" key="1">
    <citation type="submission" date="2014-12" db="EMBL/GenBank/DDBJ databases">
        <title>Genome sequence of Clostridium beijerinckii strain 59B.</title>
        <authorList>
            <person name="Little G.T."/>
            <person name="Minton N.P."/>
        </authorList>
    </citation>
    <scope>NUCLEOTIDE SEQUENCE [LARGE SCALE GENOMIC DNA]</scope>
    <source>
        <strain evidence="3">59B</strain>
    </source>
</reference>
<gene>
    <name evidence="2" type="ORF">LF65_05654</name>
</gene>
<name>A0A0B5QMU9_CLOBE</name>
<evidence type="ECO:0000313" key="3">
    <source>
        <dbReference type="Proteomes" id="UP000031866"/>
    </source>
</evidence>
<dbReference type="Pfam" id="PF14280">
    <property type="entry name" value="DUF4365"/>
    <property type="match status" value="1"/>
</dbReference>
<accession>A0A0B5QMU9</accession>
<evidence type="ECO:0000313" key="2">
    <source>
        <dbReference type="EMBL" id="AJH02161.1"/>
    </source>
</evidence>
<proteinExistence type="predicted"/>